<feature type="DNA-binding region" description="H-T-H motif" evidence="4">
    <location>
        <begin position="55"/>
        <end position="74"/>
    </location>
</feature>
<evidence type="ECO:0000256" key="3">
    <source>
        <dbReference type="ARBA" id="ARBA00023163"/>
    </source>
</evidence>
<dbReference type="Pfam" id="PF00440">
    <property type="entry name" value="TetR_N"/>
    <property type="match status" value="1"/>
</dbReference>
<dbReference type="AlphaFoldDB" id="A0A0S4R190"/>
<dbReference type="RefSeq" id="WP_091285663.1">
    <property type="nucleotide sequence ID" value="NZ_FAOZ01000042.1"/>
</dbReference>
<proteinExistence type="predicted"/>
<feature type="compositionally biased region" description="Basic and acidic residues" evidence="5">
    <location>
        <begin position="232"/>
        <end position="253"/>
    </location>
</feature>
<name>A0A0S4R190_9ACTN</name>
<accession>A0A0S4R190</accession>
<dbReference type="Gene3D" id="1.10.357.10">
    <property type="entry name" value="Tetracycline Repressor, domain 2"/>
    <property type="match status" value="1"/>
</dbReference>
<feature type="region of interest" description="Disordered" evidence="5">
    <location>
        <begin position="1"/>
        <end position="24"/>
    </location>
</feature>
<dbReference type="GO" id="GO:0000976">
    <property type="term" value="F:transcription cis-regulatory region binding"/>
    <property type="evidence" value="ECO:0007669"/>
    <property type="project" value="TreeGrafter"/>
</dbReference>
<feature type="compositionally biased region" description="Basic and acidic residues" evidence="5">
    <location>
        <begin position="266"/>
        <end position="280"/>
    </location>
</feature>
<dbReference type="PROSITE" id="PS01081">
    <property type="entry name" value="HTH_TETR_1"/>
    <property type="match status" value="1"/>
</dbReference>
<dbReference type="PROSITE" id="PS50977">
    <property type="entry name" value="HTH_TETR_2"/>
    <property type="match status" value="1"/>
</dbReference>
<dbReference type="Pfam" id="PF17933">
    <property type="entry name" value="TetR_C_25"/>
    <property type="match status" value="1"/>
</dbReference>
<dbReference type="PANTHER" id="PTHR30055">
    <property type="entry name" value="HTH-TYPE TRANSCRIPTIONAL REGULATOR RUTR"/>
    <property type="match status" value="1"/>
</dbReference>
<evidence type="ECO:0000256" key="4">
    <source>
        <dbReference type="PROSITE-ProRule" id="PRU00335"/>
    </source>
</evidence>
<dbReference type="EMBL" id="FAOZ01000042">
    <property type="protein sequence ID" value="CUU60554.1"/>
    <property type="molecule type" value="Genomic_DNA"/>
</dbReference>
<dbReference type="InterPro" id="IPR041484">
    <property type="entry name" value="TetR_C_25"/>
</dbReference>
<dbReference type="Proteomes" id="UP000198802">
    <property type="component" value="Unassembled WGS sequence"/>
</dbReference>
<dbReference type="InterPro" id="IPR001647">
    <property type="entry name" value="HTH_TetR"/>
</dbReference>
<keyword evidence="2 4" id="KW-0238">DNA-binding</keyword>
<organism evidence="7 8">
    <name type="scientific">Parafrankia irregularis</name>
    <dbReference type="NCBI Taxonomy" id="795642"/>
    <lineage>
        <taxon>Bacteria</taxon>
        <taxon>Bacillati</taxon>
        <taxon>Actinomycetota</taxon>
        <taxon>Actinomycetes</taxon>
        <taxon>Frankiales</taxon>
        <taxon>Frankiaceae</taxon>
        <taxon>Parafrankia</taxon>
    </lineage>
</organism>
<evidence type="ECO:0000313" key="8">
    <source>
        <dbReference type="Proteomes" id="UP000198802"/>
    </source>
</evidence>
<evidence type="ECO:0000259" key="6">
    <source>
        <dbReference type="PROSITE" id="PS50977"/>
    </source>
</evidence>
<dbReference type="InterPro" id="IPR050109">
    <property type="entry name" value="HTH-type_TetR-like_transc_reg"/>
</dbReference>
<reference evidence="8" key="1">
    <citation type="submission" date="2015-11" db="EMBL/GenBank/DDBJ databases">
        <authorList>
            <person name="Varghese N."/>
        </authorList>
    </citation>
    <scope>NUCLEOTIDE SEQUENCE [LARGE SCALE GENOMIC DNA]</scope>
    <source>
        <strain evidence="8">DSM 45899</strain>
    </source>
</reference>
<dbReference type="SUPFAM" id="SSF46689">
    <property type="entry name" value="Homeodomain-like"/>
    <property type="match status" value="1"/>
</dbReference>
<dbReference type="InterPro" id="IPR023772">
    <property type="entry name" value="DNA-bd_HTH_TetR-type_CS"/>
</dbReference>
<sequence>MAERKVAITRATDGDAGGDDVHGRAGPAFEDLTARARIRDAALRLFAEQGFEATTIRGVAEAAGVSSGLVRHHFGAKEALREACDTYALERAMAIKEEAVVAGRLADPTFMVAVHPTLLLLQRYVARSMVDGSAAAAGLFDAMVAETERWIATGRLAGPGPDDDDDPRAFAAALVAMQTGLLILHDHVSRALGTDMLDVDGQVRLGRAVVDIHSRSLLSAEQAAQARAAYDEIQARRPARARGEEPEPARGEEPVGAPDEQPLCARDGEPSRAQDGERRQ</sequence>
<dbReference type="GO" id="GO:0003700">
    <property type="term" value="F:DNA-binding transcription factor activity"/>
    <property type="evidence" value="ECO:0007669"/>
    <property type="project" value="TreeGrafter"/>
</dbReference>
<evidence type="ECO:0000256" key="5">
    <source>
        <dbReference type="SAM" id="MobiDB-lite"/>
    </source>
</evidence>
<evidence type="ECO:0000256" key="1">
    <source>
        <dbReference type="ARBA" id="ARBA00023015"/>
    </source>
</evidence>
<protein>
    <submittedName>
        <fullName evidence="7">DNA-binding transcriptional regulator, AcrR family</fullName>
    </submittedName>
</protein>
<dbReference type="PANTHER" id="PTHR30055:SF234">
    <property type="entry name" value="HTH-TYPE TRANSCRIPTIONAL REGULATOR BETI"/>
    <property type="match status" value="1"/>
</dbReference>
<dbReference type="InterPro" id="IPR009057">
    <property type="entry name" value="Homeodomain-like_sf"/>
</dbReference>
<evidence type="ECO:0000256" key="2">
    <source>
        <dbReference type="ARBA" id="ARBA00023125"/>
    </source>
</evidence>
<feature type="region of interest" description="Disordered" evidence="5">
    <location>
        <begin position="232"/>
        <end position="280"/>
    </location>
</feature>
<keyword evidence="3" id="KW-0804">Transcription</keyword>
<keyword evidence="1" id="KW-0805">Transcription regulation</keyword>
<keyword evidence="8" id="KW-1185">Reference proteome</keyword>
<feature type="domain" description="HTH tetR-type" evidence="6">
    <location>
        <begin position="32"/>
        <end position="92"/>
    </location>
</feature>
<evidence type="ECO:0000313" key="7">
    <source>
        <dbReference type="EMBL" id="CUU60554.1"/>
    </source>
</evidence>
<gene>
    <name evidence="7" type="ORF">Ga0074812_14232</name>
</gene>
<dbReference type="PRINTS" id="PR00455">
    <property type="entry name" value="HTHTETR"/>
</dbReference>